<keyword evidence="3" id="KW-1185">Reference proteome</keyword>
<reference evidence="2 3" key="1">
    <citation type="journal article" date="2015" name="Proc. Natl. Acad. Sci. U.S.A.">
        <title>The resurrection genome of Boea hygrometrica: A blueprint for survival of dehydration.</title>
        <authorList>
            <person name="Xiao L."/>
            <person name="Yang G."/>
            <person name="Zhang L."/>
            <person name="Yang X."/>
            <person name="Zhao S."/>
            <person name="Ji Z."/>
            <person name="Zhou Q."/>
            <person name="Hu M."/>
            <person name="Wang Y."/>
            <person name="Chen M."/>
            <person name="Xu Y."/>
            <person name="Jin H."/>
            <person name="Xiao X."/>
            <person name="Hu G."/>
            <person name="Bao F."/>
            <person name="Hu Y."/>
            <person name="Wan P."/>
            <person name="Li L."/>
            <person name="Deng X."/>
            <person name="Kuang T."/>
            <person name="Xiang C."/>
            <person name="Zhu J.K."/>
            <person name="Oliver M.J."/>
            <person name="He Y."/>
        </authorList>
    </citation>
    <scope>NUCLEOTIDE SEQUENCE [LARGE SCALE GENOMIC DNA]</scope>
    <source>
        <strain evidence="3">cv. XS01</strain>
    </source>
</reference>
<name>A0A2Z7AQQ7_9LAMI</name>
<feature type="region of interest" description="Disordered" evidence="1">
    <location>
        <begin position="159"/>
        <end position="194"/>
    </location>
</feature>
<sequence length="367" mass="41426">MVQITKKKRTERKKPVKKNASDQAESNPDPVPKIPAEAENVSTADTPDGNVETTESAEEQAVDKEQSIVRSEPEHPYQKPMTSVGKGVFARVDIREINWATHFLPNIDPAAKGKEFLQHLDRPNPVEEHFMLQSEDRVASLENTPRLTWQEYQAQLAQLTNSPSDEQTDQEKEHQAPEQTTEKQPAQSKEQVEEIDRAVENVEETDAMNYQEYQAQAKERPAQGDEQRAHEQQAQREPAQEAKQGDVRQAQTGSSALVQVISSFSEHSTTLVRNNEDRQGPSPSDLQIVRPQVDVDTVKELTSLKDLVSSLGSKINRIGVDTYIAKHIILQFRKHLDTKIYELETNLIRHFADSQQNLSGDIALLKS</sequence>
<feature type="compositionally biased region" description="Polar residues" evidence="1">
    <location>
        <begin position="177"/>
        <end position="189"/>
    </location>
</feature>
<dbReference type="Proteomes" id="UP000250235">
    <property type="component" value="Unassembled WGS sequence"/>
</dbReference>
<gene>
    <name evidence="2" type="ORF">F511_28413</name>
</gene>
<proteinExistence type="predicted"/>
<feature type="compositionally biased region" description="Basic and acidic residues" evidence="1">
    <location>
        <begin position="61"/>
        <end position="77"/>
    </location>
</feature>
<protein>
    <submittedName>
        <fullName evidence="2">Uncharacterized protein</fullName>
    </submittedName>
</protein>
<feature type="compositionally biased region" description="Basic and acidic residues" evidence="1">
    <location>
        <begin position="217"/>
        <end position="246"/>
    </location>
</feature>
<evidence type="ECO:0000313" key="3">
    <source>
        <dbReference type="Proteomes" id="UP000250235"/>
    </source>
</evidence>
<organism evidence="2 3">
    <name type="scientific">Dorcoceras hygrometricum</name>
    <dbReference type="NCBI Taxonomy" id="472368"/>
    <lineage>
        <taxon>Eukaryota</taxon>
        <taxon>Viridiplantae</taxon>
        <taxon>Streptophyta</taxon>
        <taxon>Embryophyta</taxon>
        <taxon>Tracheophyta</taxon>
        <taxon>Spermatophyta</taxon>
        <taxon>Magnoliopsida</taxon>
        <taxon>eudicotyledons</taxon>
        <taxon>Gunneridae</taxon>
        <taxon>Pentapetalae</taxon>
        <taxon>asterids</taxon>
        <taxon>lamiids</taxon>
        <taxon>Lamiales</taxon>
        <taxon>Gesneriaceae</taxon>
        <taxon>Didymocarpoideae</taxon>
        <taxon>Trichosporeae</taxon>
        <taxon>Loxocarpinae</taxon>
        <taxon>Dorcoceras</taxon>
    </lineage>
</organism>
<evidence type="ECO:0000256" key="1">
    <source>
        <dbReference type="SAM" id="MobiDB-lite"/>
    </source>
</evidence>
<dbReference type="EMBL" id="KV012875">
    <property type="protein sequence ID" value="KZV24145.1"/>
    <property type="molecule type" value="Genomic_DNA"/>
</dbReference>
<feature type="compositionally biased region" description="Basic residues" evidence="1">
    <location>
        <begin position="1"/>
        <end position="17"/>
    </location>
</feature>
<accession>A0A2Z7AQQ7</accession>
<dbReference type="AlphaFoldDB" id="A0A2Z7AQQ7"/>
<evidence type="ECO:0000313" key="2">
    <source>
        <dbReference type="EMBL" id="KZV24145.1"/>
    </source>
</evidence>
<feature type="region of interest" description="Disordered" evidence="1">
    <location>
        <begin position="1"/>
        <end position="83"/>
    </location>
</feature>
<feature type="region of interest" description="Disordered" evidence="1">
    <location>
        <begin position="216"/>
        <end position="254"/>
    </location>
</feature>